<evidence type="ECO:0000313" key="2">
    <source>
        <dbReference type="EMBL" id="SCX92212.1"/>
    </source>
</evidence>
<dbReference type="Pfam" id="PF13490">
    <property type="entry name" value="zf-HC2"/>
    <property type="match status" value="1"/>
</dbReference>
<keyword evidence="3" id="KW-1185">Reference proteome</keyword>
<reference evidence="2 3" key="1">
    <citation type="submission" date="2016-10" db="EMBL/GenBank/DDBJ databases">
        <authorList>
            <person name="de Groot N.N."/>
        </authorList>
    </citation>
    <scope>NUCLEOTIDE SEQUENCE [LARGE SCALE GENOMIC DNA]</scope>
    <source>
        <strain evidence="2 3">AA1</strain>
    </source>
</reference>
<dbReference type="GO" id="GO:0008270">
    <property type="term" value="F:zinc ion binding"/>
    <property type="evidence" value="ECO:0007669"/>
    <property type="project" value="UniProtKB-KW"/>
</dbReference>
<protein>
    <submittedName>
        <fullName evidence="2">Putative zinc-finger</fullName>
    </submittedName>
</protein>
<keyword evidence="2" id="KW-0863">Zinc-finger</keyword>
<keyword evidence="2" id="KW-0862">Zinc</keyword>
<keyword evidence="2" id="KW-0479">Metal-binding</keyword>
<dbReference type="Gene3D" id="1.10.10.1320">
    <property type="entry name" value="Anti-sigma factor, zinc-finger domain"/>
    <property type="match status" value="1"/>
</dbReference>
<dbReference type="STRING" id="419481.SAMN05216233_102134"/>
<name>A0A1G5BPV1_9BACT</name>
<dbReference type="Proteomes" id="UP000198870">
    <property type="component" value="Unassembled WGS sequence"/>
</dbReference>
<dbReference type="InterPro" id="IPR027383">
    <property type="entry name" value="Znf_put"/>
</dbReference>
<evidence type="ECO:0000313" key="3">
    <source>
        <dbReference type="Proteomes" id="UP000198870"/>
    </source>
</evidence>
<dbReference type="EMBL" id="FMUX01000002">
    <property type="protein sequence ID" value="SCX92212.1"/>
    <property type="molecule type" value="Genomic_DNA"/>
</dbReference>
<proteinExistence type="predicted"/>
<organism evidence="2 3">
    <name type="scientific">Desulfoluna spongiiphila</name>
    <dbReference type="NCBI Taxonomy" id="419481"/>
    <lineage>
        <taxon>Bacteria</taxon>
        <taxon>Pseudomonadati</taxon>
        <taxon>Thermodesulfobacteriota</taxon>
        <taxon>Desulfobacteria</taxon>
        <taxon>Desulfobacterales</taxon>
        <taxon>Desulfolunaceae</taxon>
        <taxon>Desulfoluna</taxon>
    </lineage>
</organism>
<sequence length="93" mass="10237">MTTNHTHHDHEACLALFAKLSEYIDGETDEVTCEAIQAHMKACPCCTTCLETLKRTVGFCEEVGDEPVPQGFSKKLREALSNMPHGKTSSDLP</sequence>
<dbReference type="OrthoDB" id="5421222at2"/>
<feature type="domain" description="Putative zinc-finger" evidence="1">
    <location>
        <begin position="18"/>
        <end position="44"/>
    </location>
</feature>
<dbReference type="AlphaFoldDB" id="A0A1G5BPV1"/>
<evidence type="ECO:0000259" key="1">
    <source>
        <dbReference type="Pfam" id="PF13490"/>
    </source>
</evidence>
<accession>A0A1G5BPV1</accession>
<dbReference type="InterPro" id="IPR041916">
    <property type="entry name" value="Anti_sigma_zinc_sf"/>
</dbReference>
<dbReference type="RefSeq" id="WP_092208441.1">
    <property type="nucleotide sequence ID" value="NZ_FMUX01000002.1"/>
</dbReference>
<gene>
    <name evidence="2" type="ORF">SAMN05216233_102134</name>
</gene>